<accession>A0ABW1EDE0</accession>
<reference evidence="2" key="1">
    <citation type="journal article" date="2019" name="Int. J. Syst. Evol. Microbiol.">
        <title>The Global Catalogue of Microorganisms (GCM) 10K type strain sequencing project: providing services to taxonomists for standard genome sequencing and annotation.</title>
        <authorList>
            <consortium name="The Broad Institute Genomics Platform"/>
            <consortium name="The Broad Institute Genome Sequencing Center for Infectious Disease"/>
            <person name="Wu L."/>
            <person name="Ma J."/>
        </authorList>
    </citation>
    <scope>NUCLEOTIDE SEQUENCE [LARGE SCALE GENOMIC DNA]</scope>
    <source>
        <strain evidence="2">JCM 4087</strain>
    </source>
</reference>
<dbReference type="PANTHER" id="PTHR35145">
    <property type="entry name" value="CYTOPLASMIC PROTEIN-RELATED"/>
    <property type="match status" value="1"/>
</dbReference>
<dbReference type="Gene3D" id="3.90.1150.30">
    <property type="match status" value="1"/>
</dbReference>
<organism evidence="1 2">
    <name type="scientific">Acidicapsa dinghuensis</name>
    <dbReference type="NCBI Taxonomy" id="2218256"/>
    <lineage>
        <taxon>Bacteria</taxon>
        <taxon>Pseudomonadati</taxon>
        <taxon>Acidobacteriota</taxon>
        <taxon>Terriglobia</taxon>
        <taxon>Terriglobales</taxon>
        <taxon>Acidobacteriaceae</taxon>
        <taxon>Acidicapsa</taxon>
    </lineage>
</organism>
<dbReference type="Proteomes" id="UP001596091">
    <property type="component" value="Unassembled WGS sequence"/>
</dbReference>
<dbReference type="InterPro" id="IPR058532">
    <property type="entry name" value="YjbR/MT2646/Rv2570-like"/>
</dbReference>
<dbReference type="GO" id="GO:0003677">
    <property type="term" value="F:DNA binding"/>
    <property type="evidence" value="ECO:0007669"/>
    <property type="project" value="UniProtKB-KW"/>
</dbReference>
<proteinExistence type="predicted"/>
<comment type="caution">
    <text evidence="1">The sequence shown here is derived from an EMBL/GenBank/DDBJ whole genome shotgun (WGS) entry which is preliminary data.</text>
</comment>
<protein>
    <submittedName>
        <fullName evidence="1">MmcQ/YjbR family DNA-binding protein</fullName>
    </submittedName>
</protein>
<name>A0ABW1EDE0_9BACT</name>
<gene>
    <name evidence="1" type="ORF">ACFPT7_02900</name>
</gene>
<dbReference type="SUPFAM" id="SSF142906">
    <property type="entry name" value="YjbR-like"/>
    <property type="match status" value="1"/>
</dbReference>
<dbReference type="PANTHER" id="PTHR35145:SF1">
    <property type="entry name" value="CYTOPLASMIC PROTEIN"/>
    <property type="match status" value="1"/>
</dbReference>
<keyword evidence="1" id="KW-0238">DNA-binding</keyword>
<keyword evidence="1" id="KW-0436">Ligase</keyword>
<dbReference type="EMBL" id="JBHSPH010000001">
    <property type="protein sequence ID" value="MFC5861235.1"/>
    <property type="molecule type" value="Genomic_DNA"/>
</dbReference>
<evidence type="ECO:0000313" key="2">
    <source>
        <dbReference type="Proteomes" id="UP001596091"/>
    </source>
</evidence>
<sequence length="133" mass="15534">MPNVTESVNWGHHLVFWVGDKAIGGKMFALIHLDGEGTGVLWFHCGAERYAELLEIDGIIPAPYMAKAYWVTVERWDVLRQRELEDELRRAYELIYAKLPKRTKTLLDMPEKERGKIIRERRKALAAKEKKKQ</sequence>
<dbReference type="InterPro" id="IPR038056">
    <property type="entry name" value="YjbR-like_sf"/>
</dbReference>
<evidence type="ECO:0000313" key="1">
    <source>
        <dbReference type="EMBL" id="MFC5861235.1"/>
    </source>
</evidence>
<dbReference type="Pfam" id="PF04237">
    <property type="entry name" value="YjbR"/>
    <property type="match status" value="1"/>
</dbReference>
<keyword evidence="2" id="KW-1185">Reference proteome</keyword>
<dbReference type="InterPro" id="IPR007351">
    <property type="entry name" value="YjbR"/>
</dbReference>
<dbReference type="GO" id="GO:0016874">
    <property type="term" value="F:ligase activity"/>
    <property type="evidence" value="ECO:0007669"/>
    <property type="project" value="UniProtKB-KW"/>
</dbReference>